<dbReference type="AlphaFoldDB" id="A0AAE3ZJ96"/>
<evidence type="ECO:0000313" key="1">
    <source>
        <dbReference type="EMBL" id="MDR7304207.1"/>
    </source>
</evidence>
<name>A0AAE3ZJ96_9ACTN</name>
<dbReference type="InterPro" id="IPR023393">
    <property type="entry name" value="START-like_dom_sf"/>
</dbReference>
<organism evidence="1 2">
    <name type="scientific">Haloactinomyces albus</name>
    <dbReference type="NCBI Taxonomy" id="1352928"/>
    <lineage>
        <taxon>Bacteria</taxon>
        <taxon>Bacillati</taxon>
        <taxon>Actinomycetota</taxon>
        <taxon>Actinomycetes</taxon>
        <taxon>Actinopolysporales</taxon>
        <taxon>Actinopolysporaceae</taxon>
        <taxon>Haloactinomyces</taxon>
    </lineage>
</organism>
<dbReference type="EMBL" id="JAVDXW010000001">
    <property type="protein sequence ID" value="MDR7304207.1"/>
    <property type="molecule type" value="Genomic_DNA"/>
</dbReference>
<dbReference type="Gene3D" id="3.30.530.20">
    <property type="match status" value="1"/>
</dbReference>
<evidence type="ECO:0000313" key="2">
    <source>
        <dbReference type="Proteomes" id="UP001180845"/>
    </source>
</evidence>
<dbReference type="Pfam" id="PF10604">
    <property type="entry name" value="Polyketide_cyc2"/>
    <property type="match status" value="1"/>
</dbReference>
<protein>
    <submittedName>
        <fullName evidence="1">Uncharacterized protein YndB with AHSA1/START domain</fullName>
    </submittedName>
</protein>
<dbReference type="InterPro" id="IPR019587">
    <property type="entry name" value="Polyketide_cyclase/dehydratase"/>
</dbReference>
<accession>A0AAE3ZJ96</accession>
<dbReference type="SUPFAM" id="SSF55961">
    <property type="entry name" value="Bet v1-like"/>
    <property type="match status" value="1"/>
</dbReference>
<dbReference type="Proteomes" id="UP001180845">
    <property type="component" value="Unassembled WGS sequence"/>
</dbReference>
<gene>
    <name evidence="1" type="ORF">JOF55_004388</name>
</gene>
<keyword evidence="2" id="KW-1185">Reference proteome</keyword>
<proteinExistence type="predicted"/>
<dbReference type="CDD" id="cd07812">
    <property type="entry name" value="SRPBCC"/>
    <property type="match status" value="1"/>
</dbReference>
<comment type="caution">
    <text evidence="1">The sequence shown here is derived from an EMBL/GenBank/DDBJ whole genome shotgun (WGS) entry which is preliminary data.</text>
</comment>
<dbReference type="RefSeq" id="WP_310277575.1">
    <property type="nucleotide sequence ID" value="NZ_JAVDXW010000001.1"/>
</dbReference>
<sequence length="176" mass="19743">MRDVDGPMVEHEVHVEADPALVWELVTDIELPARFSPELQRVRWLDGADRPSLGARFEGHNHNQVLGEWCTVSHVVELDVPRVFAWAVVDPDGRYGENAADPQAPMATWRFDLVPEVGGARLRHAVRLGPARSGLHLAIDRMPEQEEAIVRHRLADLRTGIQDTLHGIKALAEQPR</sequence>
<reference evidence="1" key="1">
    <citation type="submission" date="2023-07" db="EMBL/GenBank/DDBJ databases">
        <title>Sequencing the genomes of 1000 actinobacteria strains.</title>
        <authorList>
            <person name="Klenk H.-P."/>
        </authorList>
    </citation>
    <scope>NUCLEOTIDE SEQUENCE</scope>
    <source>
        <strain evidence="1">DSM 45977</strain>
    </source>
</reference>